<dbReference type="EMBL" id="KE356560">
    <property type="protein sequence ID" value="ERG90385.1"/>
    <property type="molecule type" value="Genomic_DNA"/>
</dbReference>
<dbReference type="InterPro" id="IPR023210">
    <property type="entry name" value="NADP_OxRdtase_dom"/>
</dbReference>
<proteinExistence type="predicted"/>
<dbReference type="HOGENOM" id="CLU_054485_0_0_2"/>
<evidence type="ECO:0000313" key="2">
    <source>
        <dbReference type="EMBL" id="ERG90385.1"/>
    </source>
</evidence>
<dbReference type="CDD" id="cd19099">
    <property type="entry name" value="AKR_unchar"/>
    <property type="match status" value="1"/>
</dbReference>
<name>U1N1Q6_9EURY</name>
<gene>
    <name evidence="2" type="ORF">J07HQW1_00406</name>
</gene>
<reference evidence="2 3" key="1">
    <citation type="journal article" date="2013" name="PLoS ONE">
        <title>Assembly-driven community genomics of a hypersaline microbial ecosystem.</title>
        <authorList>
            <person name="Podell S."/>
            <person name="Ugalde J.A."/>
            <person name="Narasingarao P."/>
            <person name="Banfield J.F."/>
            <person name="Heidelberg K.B."/>
            <person name="Allen E.E."/>
        </authorList>
    </citation>
    <scope>NUCLEOTIDE SEQUENCE [LARGE SCALE GENOMIC DNA]</scope>
    <source>
        <strain evidence="3">J07HQW1</strain>
    </source>
</reference>
<dbReference type="PANTHER" id="PTHR43312">
    <property type="entry name" value="D-THREO-ALDOSE 1-DEHYDROGENASE"/>
    <property type="match status" value="1"/>
</dbReference>
<accession>U1N1Q6</accession>
<feature type="domain" description="NADP-dependent oxidoreductase" evidence="1">
    <location>
        <begin position="34"/>
        <end position="211"/>
    </location>
</feature>
<dbReference type="PANTHER" id="PTHR43312:SF1">
    <property type="entry name" value="NADP-DEPENDENT OXIDOREDUCTASE DOMAIN-CONTAINING PROTEIN"/>
    <property type="match status" value="1"/>
</dbReference>
<dbReference type="InterPro" id="IPR053135">
    <property type="entry name" value="AKR2_Oxidoreductase"/>
</dbReference>
<dbReference type="AlphaFoldDB" id="U1N1Q6"/>
<dbReference type="Proteomes" id="UP000030649">
    <property type="component" value="Unassembled WGS sequence"/>
</dbReference>
<dbReference type="SUPFAM" id="SSF51430">
    <property type="entry name" value="NAD(P)-linked oxidoreductase"/>
    <property type="match status" value="1"/>
</dbReference>
<evidence type="ECO:0000259" key="1">
    <source>
        <dbReference type="Pfam" id="PF00248"/>
    </source>
</evidence>
<dbReference type="Gene3D" id="3.20.20.100">
    <property type="entry name" value="NADP-dependent oxidoreductase domain"/>
    <property type="match status" value="1"/>
</dbReference>
<dbReference type="STRING" id="1238424.J07HQW1_00406"/>
<organism evidence="2 3">
    <name type="scientific">Haloquadratum walsbyi J07HQW1</name>
    <dbReference type="NCBI Taxonomy" id="1238424"/>
    <lineage>
        <taxon>Archaea</taxon>
        <taxon>Methanobacteriati</taxon>
        <taxon>Methanobacteriota</taxon>
        <taxon>Stenosarchaea group</taxon>
        <taxon>Halobacteria</taxon>
        <taxon>Halobacteriales</taxon>
        <taxon>Haloferacaceae</taxon>
        <taxon>Haloquadratum</taxon>
    </lineage>
</organism>
<dbReference type="InterPro" id="IPR036812">
    <property type="entry name" value="NAD(P)_OxRdtase_dom_sf"/>
</dbReference>
<protein>
    <submittedName>
        <fullName evidence="2">Putative oxidoreductase (Related to aryl-alcohol dehydrogenase)</fullName>
    </submittedName>
</protein>
<dbReference type="Pfam" id="PF00248">
    <property type="entry name" value="Aldo_ket_red"/>
    <property type="match status" value="1"/>
</dbReference>
<sequence>MATKRGTWDYREQFGEEFGRTYFRRFDPGVTSSIGIGTYLGAPTDNADEQYYRALVDAIESGVNHLDTAINYRCQRSERIVGDAIADAAIDRDAIVLATKGGFIPFDEEKPADPGGYISEEFIQNGAVDAAALARGCHALTPAFIDSMLDQSQTNLAVDYIDCYYIHNPETQLTVRSRTAVYDQLTAAFEQLERRRVAGDIGGYGVASWNAFRVPPSHDSYLSLPRVIACAETAADTVGVDDCGFMAVQLPFNIQMADAFTTTAHPDPERVDDATMQKDTIGVNQSQNQNQSISDTKVNTDNTTTQVSALRYAQERGINIIASATLAQGELTSEDAIPPAVDSKLSGETPAQRAINFTRSAPGVTTALVGTGSPEHVSENVTAGTFDPLGAQVFDAVFE</sequence>
<evidence type="ECO:0000313" key="3">
    <source>
        <dbReference type="Proteomes" id="UP000030649"/>
    </source>
</evidence>